<evidence type="ECO:0000256" key="2">
    <source>
        <dbReference type="ARBA" id="ARBA00022490"/>
    </source>
</evidence>
<evidence type="ECO:0000256" key="5">
    <source>
        <dbReference type="SAM" id="MobiDB-lite"/>
    </source>
</evidence>
<feature type="region of interest" description="Disordered" evidence="5">
    <location>
        <begin position="1"/>
        <end position="53"/>
    </location>
</feature>
<dbReference type="GO" id="GO:0051295">
    <property type="term" value="P:establishment of meiotic spindle localization"/>
    <property type="evidence" value="ECO:0007669"/>
    <property type="project" value="TreeGrafter"/>
</dbReference>
<dbReference type="VEuPathDB" id="TriTrypDB:TcIL3000.11.12550"/>
<organism evidence="6">
    <name type="scientific">Trypanosoma congolense (strain IL3000)</name>
    <dbReference type="NCBI Taxonomy" id="1068625"/>
    <lineage>
        <taxon>Eukaryota</taxon>
        <taxon>Discoba</taxon>
        <taxon>Euglenozoa</taxon>
        <taxon>Kinetoplastea</taxon>
        <taxon>Metakinetoplastina</taxon>
        <taxon>Trypanosomatida</taxon>
        <taxon>Trypanosomatidae</taxon>
        <taxon>Trypanosoma</taxon>
        <taxon>Nannomonas</taxon>
    </lineage>
</organism>
<reference evidence="6" key="1">
    <citation type="journal article" date="2012" name="Proc. Natl. Acad. Sci. U.S.A.">
        <title>Antigenic diversity is generated by distinct evolutionary mechanisms in African trypanosome species.</title>
        <authorList>
            <person name="Jackson A.P."/>
            <person name="Berry A."/>
            <person name="Aslett M."/>
            <person name="Allison H.C."/>
            <person name="Burton P."/>
            <person name="Vavrova-Anderson J."/>
            <person name="Brown R."/>
            <person name="Browne H."/>
            <person name="Corton N."/>
            <person name="Hauser H."/>
            <person name="Gamble J."/>
            <person name="Gilderthorp R."/>
            <person name="Marcello L."/>
            <person name="McQuillan J."/>
            <person name="Otto T.D."/>
            <person name="Quail M.A."/>
            <person name="Sanders M.J."/>
            <person name="van Tonder A."/>
            <person name="Ginger M.L."/>
            <person name="Field M.C."/>
            <person name="Barry J.D."/>
            <person name="Hertz-Fowler C."/>
            <person name="Berriman M."/>
        </authorList>
    </citation>
    <scope>NUCLEOTIDE SEQUENCE</scope>
    <source>
        <strain evidence="6">IL3000</strain>
    </source>
</reference>
<evidence type="ECO:0000313" key="6">
    <source>
        <dbReference type="EMBL" id="CCC95759.1"/>
    </source>
</evidence>
<dbReference type="InterPro" id="IPR051185">
    <property type="entry name" value="ASPM"/>
</dbReference>
<dbReference type="GO" id="GO:0000278">
    <property type="term" value="P:mitotic cell cycle"/>
    <property type="evidence" value="ECO:0007669"/>
    <property type="project" value="TreeGrafter"/>
</dbReference>
<comment type="subcellular location">
    <subcellularLocation>
        <location evidence="1">Cytoplasm</location>
    </subcellularLocation>
</comment>
<accession>G0V287</accession>
<dbReference type="GO" id="GO:0005516">
    <property type="term" value="F:calmodulin binding"/>
    <property type="evidence" value="ECO:0007669"/>
    <property type="project" value="UniProtKB-KW"/>
</dbReference>
<protein>
    <submittedName>
        <fullName evidence="6">Uncharacterized protein TCIL3000_11_12550</fullName>
    </submittedName>
</protein>
<dbReference type="PANTHER" id="PTHR22706:SF1">
    <property type="entry name" value="ASSEMBLY FACTOR FOR SPINDLE MICROTUBULES"/>
    <property type="match status" value="1"/>
</dbReference>
<sequence>MNTRPSPVSFLERGRKDSLQRRSSTASVRKRAGSLVGMRPGGLAAPQRASKKRELQKLRDAETLLEEAPLNLVGDRAHAALEAMLRALDIRRTTTVTSKKLQAIWHHVKALVVTANREGLRRAYAAHPAEEGHFFLSKALTALEYPGDAGADGGEFSECPLLRSYLMGVTLNNIAFQQYTAGESFDTIIKTLQRALKVQVQAFRTMSMYNMAVVMLAARRFEDATELIARCNQLASVCLELEVPASREIAPMYAQFHTMIATHAIMCHHLLAGLAAWSGERHLEVYHTQLALCCANKFLPGSHTLTVRCTQRLIAAKNGDSADLVSHNDEPPRMQMVTDNMSLLVNPLFMQFLQEVQRLRRVHFPVVKGLFKTKKLHRKLSKSPIVGDRESQTVKSPVQSARHDFRRSQSAGRTRLPALPAVIEELRREGALEPPTYGVYDAPTPPRPEGPAVVTCVPETAYKCYKVLRKDIRGLMGSLGRPQTNVHSDATEIVAPNEQLQEAFLKRCINSPHSTPAPGKYLRVTDRKLRSISALIPDFRFEKILRAAILAQCHWRGIVSRRANKHRLPMVLDMMARREAAEIIQHAYRNRLATREAIKEKYALLEHRAFVRRLTLVQQFFHEKQSAVCVLQRGLEKIERLKREIIEAHQRVASSIRIQSAWRMCAMRIRVLRLLASAIRVQSVWRGHVGRVRAREERVRRRLREQDRLMELTRRVRPLQKWWKKVFAVLRARAVVEERRKRVLSNLMRQEEEIDAVWKRFKSEDNPEMSVVKILNVLRGYRGREECAQKYSSMLTRRRFLLCLVWQKRAKRHLDVLRKEVLTKRMLHRRREEVMDAVILIQCAVRRWFAYRRKAAMQQLLALMHSSARKIQTAYKLHVGRRLYLEAKLEAKVQEELRMVAQLRHYSASKIQATWRMFITSRNNRDYFHFIRCDRHRYATIIKRAWIRYKEQRRVNAQLVDCLITHQMRQNEQLFILLVRRAQSVIRMFLDRNRLARSGRKLPPTQAHTQRCARLIQCAWRRHAAYAYVQQLRFSRAFYDQQKVNEESLHTYAKMIQSLVRGKIINPRLVAARQCEIERLSDEEKQRRDERIRSTYAYFTKENLCRRRSSLLPSGSAGGTMSSRDEFSYSSATPSRHMDVYDFTDERHSYTIRSNASRELDLPYRTYVGTPPLSQITGALASDEYERVSGATISMHRASSYSLLSSDQIELVKSRIANANRPLSQMLATGTTVILSPFSTTLSGPADPSSGSGRFSAIVKELREEVAESRSQTAEAEGWGEATQGSSTFVYSEQSPAASVSSRRGAPCYDLATLLAVVPLMQRCGRGLLSRVSTWRKWRQSDRWRAAVEVQRMWRGFSARQLVEVYYEFYTEVEVASER</sequence>
<dbReference type="PROSITE" id="PS50096">
    <property type="entry name" value="IQ"/>
    <property type="match status" value="2"/>
</dbReference>
<dbReference type="Pfam" id="PF00612">
    <property type="entry name" value="IQ"/>
    <property type="match status" value="2"/>
</dbReference>
<evidence type="ECO:0000256" key="3">
    <source>
        <dbReference type="ARBA" id="ARBA00022737"/>
    </source>
</evidence>
<proteinExistence type="predicted"/>
<evidence type="ECO:0000256" key="4">
    <source>
        <dbReference type="ARBA" id="ARBA00022860"/>
    </source>
</evidence>
<keyword evidence="2" id="KW-0963">Cytoplasm</keyword>
<dbReference type="InterPro" id="IPR000048">
    <property type="entry name" value="IQ_motif_EF-hand-BS"/>
</dbReference>
<dbReference type="GO" id="GO:0007051">
    <property type="term" value="P:spindle organization"/>
    <property type="evidence" value="ECO:0007669"/>
    <property type="project" value="TreeGrafter"/>
</dbReference>
<dbReference type="PANTHER" id="PTHR22706">
    <property type="entry name" value="ASSEMBLY FACTOR FOR SPINDLE MICROTUBULES"/>
    <property type="match status" value="1"/>
</dbReference>
<feature type="region of interest" description="Disordered" evidence="5">
    <location>
        <begin position="1113"/>
        <end position="1132"/>
    </location>
</feature>
<dbReference type="Gene3D" id="1.20.5.190">
    <property type="match status" value="2"/>
</dbReference>
<evidence type="ECO:0000256" key="1">
    <source>
        <dbReference type="ARBA" id="ARBA00004496"/>
    </source>
</evidence>
<gene>
    <name evidence="6" type="ORF">TCIL3000_11_12550</name>
</gene>
<dbReference type="GO" id="GO:0000922">
    <property type="term" value="C:spindle pole"/>
    <property type="evidence" value="ECO:0007669"/>
    <property type="project" value="TreeGrafter"/>
</dbReference>
<keyword evidence="3" id="KW-0677">Repeat</keyword>
<dbReference type="GO" id="GO:0005737">
    <property type="term" value="C:cytoplasm"/>
    <property type="evidence" value="ECO:0007669"/>
    <property type="project" value="UniProtKB-SubCell"/>
</dbReference>
<dbReference type="EMBL" id="HE575324">
    <property type="protein sequence ID" value="CCC95759.1"/>
    <property type="molecule type" value="Genomic_DNA"/>
</dbReference>
<dbReference type="SMART" id="SM00015">
    <property type="entry name" value="IQ"/>
    <property type="match status" value="9"/>
</dbReference>
<feature type="region of interest" description="Disordered" evidence="5">
    <location>
        <begin position="388"/>
        <end position="412"/>
    </location>
</feature>
<name>G0V287_TRYCI</name>
<keyword evidence="4" id="KW-0112">Calmodulin-binding</keyword>